<dbReference type="InterPro" id="IPR003593">
    <property type="entry name" value="AAA+_ATPase"/>
</dbReference>
<proteinExistence type="predicted"/>
<dbReference type="EMBL" id="JAGSPN010000001">
    <property type="protein sequence ID" value="MBR7780813.1"/>
    <property type="molecule type" value="Genomic_DNA"/>
</dbReference>
<keyword evidence="4 6" id="KW-0067">ATP-binding</keyword>
<protein>
    <submittedName>
        <fullName evidence="6">ATP-binding cassette domain-containing protein</fullName>
    </submittedName>
</protein>
<dbReference type="PANTHER" id="PTHR43023:SF3">
    <property type="entry name" value="PROTEIN TRIGALACTOSYLDIACYLGLYCEROL 3, CHLOROPLASTIC"/>
    <property type="match status" value="1"/>
</dbReference>
<keyword evidence="2" id="KW-0472">Membrane</keyword>
<evidence type="ECO:0000256" key="1">
    <source>
        <dbReference type="ARBA" id="ARBA00022448"/>
    </source>
</evidence>
<dbReference type="Gene3D" id="3.40.50.300">
    <property type="entry name" value="P-loop containing nucleotide triphosphate hydrolases"/>
    <property type="match status" value="1"/>
</dbReference>
<dbReference type="SUPFAM" id="SSF52540">
    <property type="entry name" value="P-loop containing nucleoside triphosphate hydrolases"/>
    <property type="match status" value="1"/>
</dbReference>
<dbReference type="AlphaFoldDB" id="A0A941DHF4"/>
<reference evidence="6" key="1">
    <citation type="submission" date="2021-04" db="EMBL/GenBank/DDBJ databases">
        <title>novel species isolated from subtropical streams in China.</title>
        <authorList>
            <person name="Lu H."/>
        </authorList>
    </citation>
    <scope>NUCLEOTIDE SEQUENCE</scope>
    <source>
        <strain evidence="6">LFS511W</strain>
    </source>
</reference>
<name>A0A941DHF4_9BURK</name>
<accession>A0A941DHF4</accession>
<organism evidence="6 7">
    <name type="scientific">Undibacterium luofuense</name>
    <dbReference type="NCBI Taxonomy" id="2828733"/>
    <lineage>
        <taxon>Bacteria</taxon>
        <taxon>Pseudomonadati</taxon>
        <taxon>Pseudomonadota</taxon>
        <taxon>Betaproteobacteria</taxon>
        <taxon>Burkholderiales</taxon>
        <taxon>Oxalobacteraceae</taxon>
        <taxon>Undibacterium</taxon>
    </lineage>
</organism>
<evidence type="ECO:0000256" key="3">
    <source>
        <dbReference type="ARBA" id="ARBA00022741"/>
    </source>
</evidence>
<keyword evidence="3" id="KW-0547">Nucleotide-binding</keyword>
<dbReference type="PROSITE" id="PS50893">
    <property type="entry name" value="ABC_TRANSPORTER_2"/>
    <property type="match status" value="1"/>
</dbReference>
<dbReference type="InterPro" id="IPR027417">
    <property type="entry name" value="P-loop_NTPase"/>
</dbReference>
<evidence type="ECO:0000256" key="2">
    <source>
        <dbReference type="ARBA" id="ARBA00022475"/>
    </source>
</evidence>
<evidence type="ECO:0000259" key="5">
    <source>
        <dbReference type="PROSITE" id="PS50893"/>
    </source>
</evidence>
<keyword evidence="1" id="KW-0813">Transport</keyword>
<feature type="domain" description="ABC transporter" evidence="5">
    <location>
        <begin position="9"/>
        <end position="246"/>
    </location>
</feature>
<keyword evidence="7" id="KW-1185">Reference proteome</keyword>
<comment type="caution">
    <text evidence="6">The sequence shown here is derived from an EMBL/GenBank/DDBJ whole genome shotgun (WGS) entry which is preliminary data.</text>
</comment>
<dbReference type="Pfam" id="PF00005">
    <property type="entry name" value="ABC_tran"/>
    <property type="match status" value="1"/>
</dbReference>
<gene>
    <name evidence="6" type="ORF">KDM89_01565</name>
</gene>
<dbReference type="Proteomes" id="UP000680067">
    <property type="component" value="Unassembled WGS sequence"/>
</dbReference>
<dbReference type="GO" id="GO:0005524">
    <property type="term" value="F:ATP binding"/>
    <property type="evidence" value="ECO:0007669"/>
    <property type="project" value="UniProtKB-KW"/>
</dbReference>
<dbReference type="RefSeq" id="WP_212686189.1">
    <property type="nucleotide sequence ID" value="NZ_CAXBSD010000035.1"/>
</dbReference>
<dbReference type="PANTHER" id="PTHR43023">
    <property type="entry name" value="PROTEIN TRIGALACTOSYLDIACYLGLYCEROL 3, CHLOROPLASTIC"/>
    <property type="match status" value="1"/>
</dbReference>
<evidence type="ECO:0000256" key="4">
    <source>
        <dbReference type="ARBA" id="ARBA00022840"/>
    </source>
</evidence>
<evidence type="ECO:0000313" key="7">
    <source>
        <dbReference type="Proteomes" id="UP000680067"/>
    </source>
</evidence>
<evidence type="ECO:0000313" key="6">
    <source>
        <dbReference type="EMBL" id="MBR7780813.1"/>
    </source>
</evidence>
<dbReference type="InterPro" id="IPR003439">
    <property type="entry name" value="ABC_transporter-like_ATP-bd"/>
</dbReference>
<keyword evidence="2" id="KW-1003">Cell membrane</keyword>
<sequence length="261" mass="29167">MAQNSEILIDIQGLRTQFGRIVVHDQLELQVRRGEILSVVGGSGTGKTVLMRQMLGLETPARGKIHIFGDDLHRGDSDHLHYLRQRSGMLFQHGALYSALTVYDNVAQPLRELGKLPEDLIRDMVYLKLQMVNIGLEHARKMPSDLSGGMVKRVALARALALDPELLFLDEPTAGLDPDRSDSFVELIQSLHAQLKLTVIMVTHDLDSLFALSHRIAVLAEKKVLVIGTPEEVIRYPHPFIDGFFLGGRGRRAMEALPEKR</sequence>
<dbReference type="SMART" id="SM00382">
    <property type="entry name" value="AAA"/>
    <property type="match status" value="1"/>
</dbReference>
<dbReference type="GO" id="GO:0016887">
    <property type="term" value="F:ATP hydrolysis activity"/>
    <property type="evidence" value="ECO:0007669"/>
    <property type="project" value="InterPro"/>
</dbReference>